<evidence type="ECO:0000313" key="3">
    <source>
        <dbReference type="Proteomes" id="UP000092462"/>
    </source>
</evidence>
<feature type="compositionally biased region" description="Basic and acidic residues" evidence="1">
    <location>
        <begin position="267"/>
        <end position="281"/>
    </location>
</feature>
<dbReference type="Proteomes" id="UP000092462">
    <property type="component" value="Unassembled WGS sequence"/>
</dbReference>
<proteinExistence type="predicted"/>
<feature type="region of interest" description="Disordered" evidence="1">
    <location>
        <begin position="230"/>
        <end position="289"/>
    </location>
</feature>
<dbReference type="VEuPathDB" id="VectorBase:PPAPM1_010212"/>
<accession>A0A1B0DIZ1</accession>
<organism evidence="2 3">
    <name type="scientific">Phlebotomus papatasi</name>
    <name type="common">Sandfly</name>
    <dbReference type="NCBI Taxonomy" id="29031"/>
    <lineage>
        <taxon>Eukaryota</taxon>
        <taxon>Metazoa</taxon>
        <taxon>Ecdysozoa</taxon>
        <taxon>Arthropoda</taxon>
        <taxon>Hexapoda</taxon>
        <taxon>Insecta</taxon>
        <taxon>Pterygota</taxon>
        <taxon>Neoptera</taxon>
        <taxon>Endopterygota</taxon>
        <taxon>Diptera</taxon>
        <taxon>Nematocera</taxon>
        <taxon>Psychodoidea</taxon>
        <taxon>Psychodidae</taxon>
        <taxon>Phlebotomus</taxon>
        <taxon>Phlebotomus</taxon>
    </lineage>
</organism>
<feature type="region of interest" description="Disordered" evidence="1">
    <location>
        <begin position="53"/>
        <end position="103"/>
    </location>
</feature>
<dbReference type="AlphaFoldDB" id="A0A1B0DIZ1"/>
<feature type="compositionally biased region" description="Basic and acidic residues" evidence="1">
    <location>
        <begin position="92"/>
        <end position="103"/>
    </location>
</feature>
<feature type="compositionally biased region" description="Polar residues" evidence="1">
    <location>
        <begin position="124"/>
        <end position="141"/>
    </location>
</feature>
<feature type="region of interest" description="Disordered" evidence="1">
    <location>
        <begin position="123"/>
        <end position="179"/>
    </location>
</feature>
<feature type="compositionally biased region" description="Basic residues" evidence="1">
    <location>
        <begin position="146"/>
        <end position="159"/>
    </location>
</feature>
<feature type="compositionally biased region" description="Basic and acidic residues" evidence="1">
    <location>
        <begin position="73"/>
        <end position="84"/>
    </location>
</feature>
<protein>
    <submittedName>
        <fullName evidence="2">Uncharacterized protein</fullName>
    </submittedName>
</protein>
<dbReference type="VEuPathDB" id="VectorBase:PPAI008128"/>
<reference evidence="2" key="1">
    <citation type="submission" date="2022-08" db="UniProtKB">
        <authorList>
            <consortium name="EnsemblMetazoa"/>
        </authorList>
    </citation>
    <scope>IDENTIFICATION</scope>
    <source>
        <strain evidence="2">Israel</strain>
    </source>
</reference>
<dbReference type="EnsemblMetazoa" id="PPAI008128-RA">
    <property type="protein sequence ID" value="PPAI008128-PA"/>
    <property type="gene ID" value="PPAI008128"/>
</dbReference>
<keyword evidence="3" id="KW-1185">Reference proteome</keyword>
<evidence type="ECO:0000313" key="2">
    <source>
        <dbReference type="EnsemblMetazoa" id="PPAI008128-PA"/>
    </source>
</evidence>
<feature type="compositionally biased region" description="Gly residues" evidence="1">
    <location>
        <begin position="249"/>
        <end position="261"/>
    </location>
</feature>
<feature type="compositionally biased region" description="Basic and acidic residues" evidence="1">
    <location>
        <begin position="53"/>
        <end position="65"/>
    </location>
</feature>
<evidence type="ECO:0000256" key="1">
    <source>
        <dbReference type="SAM" id="MobiDB-lite"/>
    </source>
</evidence>
<dbReference type="EMBL" id="AJVK01063395">
    <property type="status" value="NOT_ANNOTATED_CDS"/>
    <property type="molecule type" value="Genomic_DNA"/>
</dbReference>
<feature type="compositionally biased region" description="Low complexity" evidence="1">
    <location>
        <begin position="235"/>
        <end position="248"/>
    </location>
</feature>
<name>A0A1B0DIZ1_PHLPP</name>
<sequence length="289" mass="33254">MVQRQLREKEQIELNDKIRAEEKKLLETQRKLESIRLLDALFERIKIKSNELLESKKEEEKNSSRKKEKKGKKLENLPENDLRKKLVSRYKSTHEEELEKRREKLKKVRDDVILQDLLVKGRSRSPSIDTISSNDSVFSDTSTKSGNRKKKKKAKKIRKSSSSSEENDKVGKALVQPPAFPAMYNPETGEYIPVGMYPYAGFFPPPIAPGLTQAYFPGMDGMKSYRGGGGGGGYSRYPRGPRGRSSYRGGRGYHYGGGGYRGYDYGDDYKYRRNEHDDRRSRSYSRSRS</sequence>